<accession>A0AAD6S1A8</accession>
<reference evidence="3" key="1">
    <citation type="submission" date="2023-03" db="EMBL/GenBank/DDBJ databases">
        <title>Massive genome expansion in bonnet fungi (Mycena s.s.) driven by repeated elements and novel gene families across ecological guilds.</title>
        <authorList>
            <consortium name="Lawrence Berkeley National Laboratory"/>
            <person name="Harder C.B."/>
            <person name="Miyauchi S."/>
            <person name="Viragh M."/>
            <person name="Kuo A."/>
            <person name="Thoen E."/>
            <person name="Andreopoulos B."/>
            <person name="Lu D."/>
            <person name="Skrede I."/>
            <person name="Drula E."/>
            <person name="Henrissat B."/>
            <person name="Morin E."/>
            <person name="Kohler A."/>
            <person name="Barry K."/>
            <person name="LaButti K."/>
            <person name="Morin E."/>
            <person name="Salamov A."/>
            <person name="Lipzen A."/>
            <person name="Mereny Z."/>
            <person name="Hegedus B."/>
            <person name="Baldrian P."/>
            <person name="Stursova M."/>
            <person name="Weitz H."/>
            <person name="Taylor A."/>
            <person name="Grigoriev I.V."/>
            <person name="Nagy L.G."/>
            <person name="Martin F."/>
            <person name="Kauserud H."/>
        </authorList>
    </citation>
    <scope>NUCLEOTIDE SEQUENCE</scope>
    <source>
        <strain evidence="3">CBHHK200</strain>
    </source>
</reference>
<keyword evidence="2" id="KW-0812">Transmembrane</keyword>
<proteinExistence type="predicted"/>
<feature type="transmembrane region" description="Helical" evidence="2">
    <location>
        <begin position="12"/>
        <end position="29"/>
    </location>
</feature>
<gene>
    <name evidence="3" type="ORF">C8F04DRAFT_1197749</name>
</gene>
<evidence type="ECO:0000256" key="1">
    <source>
        <dbReference type="SAM" id="MobiDB-lite"/>
    </source>
</evidence>
<sequence length="264" mass="27572">MSKAGMTICAELGLLFCIYLFVQICMIMNKAGHQNPENLNNYLMQHIRILRCAPSVSRTEHDALTGDKLVRKRTQARLRSDREGGTGSAFSAEPETFANPHPEIPDPYAAGPAPGGRQQQQQGQGPPSAYRGAYGQPQPQQDPAQRRTRVMELARKSSLVDGSNYRQASAGGFDYRAGGGGGGPPPGAGYASPAPGQGGGNPYAQNGGYGGAGAGAGAVPASGDMRAEGSAQRDTDPRRGGDALTTSMATPMRSASRLCTVAYD</sequence>
<evidence type="ECO:0000313" key="4">
    <source>
        <dbReference type="Proteomes" id="UP001218188"/>
    </source>
</evidence>
<feature type="region of interest" description="Disordered" evidence="1">
    <location>
        <begin position="74"/>
        <end position="149"/>
    </location>
</feature>
<name>A0AAD6S1A8_9AGAR</name>
<keyword evidence="2" id="KW-0472">Membrane</keyword>
<feature type="region of interest" description="Disordered" evidence="1">
    <location>
        <begin position="176"/>
        <end position="252"/>
    </location>
</feature>
<protein>
    <submittedName>
        <fullName evidence="3">Uncharacterized protein</fullName>
    </submittedName>
</protein>
<keyword evidence="2" id="KW-1133">Transmembrane helix</keyword>
<comment type="caution">
    <text evidence="3">The sequence shown here is derived from an EMBL/GenBank/DDBJ whole genome shotgun (WGS) entry which is preliminary data.</text>
</comment>
<keyword evidence="4" id="KW-1185">Reference proteome</keyword>
<organism evidence="3 4">
    <name type="scientific">Mycena alexandri</name>
    <dbReference type="NCBI Taxonomy" id="1745969"/>
    <lineage>
        <taxon>Eukaryota</taxon>
        <taxon>Fungi</taxon>
        <taxon>Dikarya</taxon>
        <taxon>Basidiomycota</taxon>
        <taxon>Agaricomycotina</taxon>
        <taxon>Agaricomycetes</taxon>
        <taxon>Agaricomycetidae</taxon>
        <taxon>Agaricales</taxon>
        <taxon>Marasmiineae</taxon>
        <taxon>Mycenaceae</taxon>
        <taxon>Mycena</taxon>
    </lineage>
</organism>
<feature type="compositionally biased region" description="Low complexity" evidence="1">
    <location>
        <begin position="106"/>
        <end position="127"/>
    </location>
</feature>
<feature type="compositionally biased region" description="Gly residues" evidence="1">
    <location>
        <begin position="196"/>
        <end position="216"/>
    </location>
</feature>
<dbReference type="EMBL" id="JARJCM010000295">
    <property type="protein sequence ID" value="KAJ7019399.1"/>
    <property type="molecule type" value="Genomic_DNA"/>
</dbReference>
<dbReference type="Proteomes" id="UP001218188">
    <property type="component" value="Unassembled WGS sequence"/>
</dbReference>
<evidence type="ECO:0000313" key="3">
    <source>
        <dbReference type="EMBL" id="KAJ7019399.1"/>
    </source>
</evidence>
<evidence type="ECO:0000256" key="2">
    <source>
        <dbReference type="SAM" id="Phobius"/>
    </source>
</evidence>
<dbReference type="AlphaFoldDB" id="A0AAD6S1A8"/>
<feature type="compositionally biased region" description="Basic and acidic residues" evidence="1">
    <location>
        <begin position="225"/>
        <end position="241"/>
    </location>
</feature>